<evidence type="ECO:0000256" key="4">
    <source>
        <dbReference type="ARBA" id="ARBA00022840"/>
    </source>
</evidence>
<dbReference type="CDD" id="cd03257">
    <property type="entry name" value="ABC_NikE_OppD_transporters"/>
    <property type="match status" value="2"/>
</dbReference>
<comment type="similarity">
    <text evidence="1">Belongs to the ABC transporter superfamily.</text>
</comment>
<dbReference type="SUPFAM" id="SSF52540">
    <property type="entry name" value="P-loop containing nucleoside triphosphate hydrolases"/>
    <property type="match status" value="2"/>
</dbReference>
<evidence type="ECO:0000313" key="7">
    <source>
        <dbReference type="Proteomes" id="UP000547510"/>
    </source>
</evidence>
<dbReference type="InterPro" id="IPR017871">
    <property type="entry name" value="ABC_transporter-like_CS"/>
</dbReference>
<dbReference type="InterPro" id="IPR013563">
    <property type="entry name" value="Oligopep_ABC_C"/>
</dbReference>
<dbReference type="AlphaFoldDB" id="A0A841CBM0"/>
<organism evidence="6 7">
    <name type="scientific">Saccharothrix tamanrassetensis</name>
    <dbReference type="NCBI Taxonomy" id="1051531"/>
    <lineage>
        <taxon>Bacteria</taxon>
        <taxon>Bacillati</taxon>
        <taxon>Actinomycetota</taxon>
        <taxon>Actinomycetes</taxon>
        <taxon>Pseudonocardiales</taxon>
        <taxon>Pseudonocardiaceae</taxon>
        <taxon>Saccharothrix</taxon>
    </lineage>
</organism>
<name>A0A841CBM0_9PSEU</name>
<dbReference type="PANTHER" id="PTHR43776:SF7">
    <property type="entry name" value="D,D-DIPEPTIDE TRANSPORT ATP-BINDING PROTEIN DDPF-RELATED"/>
    <property type="match status" value="1"/>
</dbReference>
<feature type="domain" description="ABC transporter" evidence="5">
    <location>
        <begin position="2"/>
        <end position="242"/>
    </location>
</feature>
<evidence type="ECO:0000313" key="6">
    <source>
        <dbReference type="EMBL" id="MBB5953754.1"/>
    </source>
</evidence>
<keyword evidence="4 6" id="KW-0067">ATP-binding</keyword>
<dbReference type="GO" id="GO:0055085">
    <property type="term" value="P:transmembrane transport"/>
    <property type="evidence" value="ECO:0007669"/>
    <property type="project" value="UniProtKB-ARBA"/>
</dbReference>
<accession>A0A841CBM0</accession>
<dbReference type="Pfam" id="PF00005">
    <property type="entry name" value="ABC_tran"/>
    <property type="match status" value="2"/>
</dbReference>
<sequence length="511" mass="54629">MIAIEGLRIEDASGAAVLADLTLSVAEGERVGVVGESGAGKTTLGLALVGAVRPGLRVVRGQVRVAGQDVLRASPADIRRLRRRVLAYLPQDPPSALTPTLRVERQITELSADRSDAAVARTLTEVGLPGDRPFRRRYPHQLSGGQQQRLALARLMAGDPRGLILDEPTTGLDGPMRRLVLDQLEHLAAHRGLALVFITHDLDAAARMTDRLVVLRGGVVVEHGPTDQVLRAPSAPYTRELLAAAPDLRVELDRRTTKPVGRVALEVSGLTASRGGRVVLDDVSLRLHEGESLALLGTSGCGKTTLARCVTGVLRPDSGRVSLFGEALEPGLRCRPVDQRRRVQLIPQDSTGSLNPRRPVGGAIARVARIARRMTPDQARAEAHRLLGLVGLPEELATRLPRELSGGQRQRVAIARALAAGADVLLCDEITSSLDVRVAASVLALLDRLRRELDLAVLVITHDLAVIARNADRVVVLSEGKVVEEGSVAEVLGRPEHPTTRTLVDAGAQRA</sequence>
<dbReference type="GO" id="GO:0016887">
    <property type="term" value="F:ATP hydrolysis activity"/>
    <property type="evidence" value="ECO:0007669"/>
    <property type="project" value="InterPro"/>
</dbReference>
<feature type="domain" description="ABC transporter" evidence="5">
    <location>
        <begin position="265"/>
        <end position="504"/>
    </location>
</feature>
<proteinExistence type="inferred from homology"/>
<dbReference type="SMART" id="SM00382">
    <property type="entry name" value="AAA"/>
    <property type="match status" value="2"/>
</dbReference>
<keyword evidence="7" id="KW-1185">Reference proteome</keyword>
<dbReference type="PANTHER" id="PTHR43776">
    <property type="entry name" value="TRANSPORT ATP-BINDING PROTEIN"/>
    <property type="match status" value="1"/>
</dbReference>
<dbReference type="PROSITE" id="PS00211">
    <property type="entry name" value="ABC_TRANSPORTER_1"/>
    <property type="match status" value="2"/>
</dbReference>
<evidence type="ECO:0000256" key="3">
    <source>
        <dbReference type="ARBA" id="ARBA00022741"/>
    </source>
</evidence>
<dbReference type="InterPro" id="IPR027417">
    <property type="entry name" value="P-loop_NTPase"/>
</dbReference>
<gene>
    <name evidence="6" type="ORF">FHS29_000324</name>
</gene>
<protein>
    <submittedName>
        <fullName evidence="6">Peptide/nickel transport system ATP-binding protein</fullName>
    </submittedName>
</protein>
<dbReference type="InterPro" id="IPR003439">
    <property type="entry name" value="ABC_transporter-like_ATP-bd"/>
</dbReference>
<reference evidence="6 7" key="1">
    <citation type="submission" date="2020-08" db="EMBL/GenBank/DDBJ databases">
        <title>Genomic Encyclopedia of Type Strains, Phase III (KMG-III): the genomes of soil and plant-associated and newly described type strains.</title>
        <authorList>
            <person name="Whitman W."/>
        </authorList>
    </citation>
    <scope>NUCLEOTIDE SEQUENCE [LARGE SCALE GENOMIC DNA]</scope>
    <source>
        <strain evidence="6 7">CECT 8640</strain>
    </source>
</reference>
<dbReference type="Gene3D" id="3.40.50.300">
    <property type="entry name" value="P-loop containing nucleotide triphosphate hydrolases"/>
    <property type="match status" value="2"/>
</dbReference>
<dbReference type="InterPro" id="IPR050319">
    <property type="entry name" value="ABC_transp_ATP-bind"/>
</dbReference>
<dbReference type="GO" id="GO:0005524">
    <property type="term" value="F:ATP binding"/>
    <property type="evidence" value="ECO:0007669"/>
    <property type="project" value="UniProtKB-KW"/>
</dbReference>
<comment type="caution">
    <text evidence="6">The sequence shown here is derived from an EMBL/GenBank/DDBJ whole genome shotgun (WGS) entry which is preliminary data.</text>
</comment>
<evidence type="ECO:0000259" key="5">
    <source>
        <dbReference type="PROSITE" id="PS50893"/>
    </source>
</evidence>
<dbReference type="Pfam" id="PF08352">
    <property type="entry name" value="oligo_HPY"/>
    <property type="match status" value="1"/>
</dbReference>
<dbReference type="PROSITE" id="PS50893">
    <property type="entry name" value="ABC_TRANSPORTER_2"/>
    <property type="match status" value="2"/>
</dbReference>
<dbReference type="RefSeq" id="WP_184687520.1">
    <property type="nucleotide sequence ID" value="NZ_JACHJN010000001.1"/>
</dbReference>
<evidence type="ECO:0000256" key="2">
    <source>
        <dbReference type="ARBA" id="ARBA00022448"/>
    </source>
</evidence>
<keyword evidence="2" id="KW-0813">Transport</keyword>
<evidence type="ECO:0000256" key="1">
    <source>
        <dbReference type="ARBA" id="ARBA00005417"/>
    </source>
</evidence>
<dbReference type="InterPro" id="IPR003593">
    <property type="entry name" value="AAA+_ATPase"/>
</dbReference>
<keyword evidence="3" id="KW-0547">Nucleotide-binding</keyword>
<dbReference type="Proteomes" id="UP000547510">
    <property type="component" value="Unassembled WGS sequence"/>
</dbReference>
<dbReference type="GO" id="GO:0015833">
    <property type="term" value="P:peptide transport"/>
    <property type="evidence" value="ECO:0007669"/>
    <property type="project" value="InterPro"/>
</dbReference>
<dbReference type="EMBL" id="JACHJN010000001">
    <property type="protein sequence ID" value="MBB5953754.1"/>
    <property type="molecule type" value="Genomic_DNA"/>
</dbReference>